<proteinExistence type="predicted"/>
<dbReference type="Proteomes" id="UP000183987">
    <property type="component" value="Unassembled WGS sequence"/>
</dbReference>
<evidence type="ECO:0000256" key="1">
    <source>
        <dbReference type="SAM" id="Phobius"/>
    </source>
</evidence>
<gene>
    <name evidence="2" type="ORF">SAMN05444339_101379</name>
</gene>
<dbReference type="AlphaFoldDB" id="A0A1M4TIS2"/>
<sequence>MRHPPTVHGIRAAAPRLTLPAAAVLAALTCLPLLALVLIL</sequence>
<reference evidence="3" key="1">
    <citation type="submission" date="2016-11" db="EMBL/GenBank/DDBJ databases">
        <authorList>
            <person name="Varghese N."/>
            <person name="Submissions S."/>
        </authorList>
    </citation>
    <scope>NUCLEOTIDE SEQUENCE [LARGE SCALE GENOMIC DNA]</scope>
    <source>
        <strain evidence="3">DSM 29326</strain>
    </source>
</reference>
<keyword evidence="3" id="KW-1185">Reference proteome</keyword>
<accession>A0A1M4TIS2</accession>
<feature type="transmembrane region" description="Helical" evidence="1">
    <location>
        <begin position="20"/>
        <end position="39"/>
    </location>
</feature>
<evidence type="ECO:0000313" key="2">
    <source>
        <dbReference type="EMBL" id="SHE44336.1"/>
    </source>
</evidence>
<evidence type="ECO:0000313" key="3">
    <source>
        <dbReference type="Proteomes" id="UP000183987"/>
    </source>
</evidence>
<dbReference type="RefSeq" id="WP_281250627.1">
    <property type="nucleotide sequence ID" value="NZ_FQUE01000001.1"/>
</dbReference>
<keyword evidence="1" id="KW-0472">Membrane</keyword>
<keyword evidence="1" id="KW-0812">Transmembrane</keyword>
<keyword evidence="1" id="KW-1133">Transmembrane helix</keyword>
<dbReference type="STRING" id="366533.SAMN05444339_101379"/>
<dbReference type="EMBL" id="FQUE01000001">
    <property type="protein sequence ID" value="SHE44336.1"/>
    <property type="molecule type" value="Genomic_DNA"/>
</dbReference>
<name>A0A1M4TIS2_LOKAT</name>
<organism evidence="2 3">
    <name type="scientific">Loktanella atrilutea</name>
    <dbReference type="NCBI Taxonomy" id="366533"/>
    <lineage>
        <taxon>Bacteria</taxon>
        <taxon>Pseudomonadati</taxon>
        <taxon>Pseudomonadota</taxon>
        <taxon>Alphaproteobacteria</taxon>
        <taxon>Rhodobacterales</taxon>
        <taxon>Roseobacteraceae</taxon>
        <taxon>Loktanella</taxon>
    </lineage>
</organism>
<protein>
    <submittedName>
        <fullName evidence="2">Uncharacterized protein</fullName>
    </submittedName>
</protein>